<dbReference type="InterPro" id="IPR010067">
    <property type="entry name" value="ABC_SsuA_sub-bd"/>
</dbReference>
<evidence type="ECO:0000313" key="9">
    <source>
        <dbReference type="Proteomes" id="UP000185753"/>
    </source>
</evidence>
<protein>
    <recommendedName>
        <fullName evidence="6">Putative aliphatic sulfonates-binding protein</fullName>
    </recommendedName>
</protein>
<name>A0A1A7R8R6_9GAMM</name>
<proteinExistence type="inferred from homology"/>
<evidence type="ECO:0000313" key="8">
    <source>
        <dbReference type="EMBL" id="OBX27883.1"/>
    </source>
</evidence>
<feature type="domain" description="Solute-binding protein family 3/N-terminal" evidence="7">
    <location>
        <begin position="9"/>
        <end position="217"/>
    </location>
</feature>
<keyword evidence="4" id="KW-0732">Signal</keyword>
<dbReference type="Gene3D" id="3.40.190.10">
    <property type="entry name" value="Periplasmic binding protein-like II"/>
    <property type="match status" value="2"/>
</dbReference>
<dbReference type="NCBIfam" id="NF008588">
    <property type="entry name" value="PRK11553.1"/>
    <property type="match status" value="1"/>
</dbReference>
<dbReference type="Pfam" id="PF09084">
    <property type="entry name" value="NMT1"/>
    <property type="match status" value="1"/>
</dbReference>
<gene>
    <name evidence="8" type="ORF">A9J31_08920</name>
</gene>
<dbReference type="CDD" id="cd13557">
    <property type="entry name" value="PBP2_SsuA"/>
    <property type="match status" value="1"/>
</dbReference>
<dbReference type="PANTHER" id="PTHR30024">
    <property type="entry name" value="ALIPHATIC SULFONATES-BINDING PROTEIN-RELATED"/>
    <property type="match status" value="1"/>
</dbReference>
<evidence type="ECO:0000256" key="5">
    <source>
        <dbReference type="ARBA" id="ARBA00055538"/>
    </source>
</evidence>
<dbReference type="SUPFAM" id="SSF53850">
    <property type="entry name" value="Periplasmic binding protein-like II"/>
    <property type="match status" value="1"/>
</dbReference>
<evidence type="ECO:0000259" key="7">
    <source>
        <dbReference type="SMART" id="SM00062"/>
    </source>
</evidence>
<accession>A0A1A7R8R6</accession>
<evidence type="ECO:0000256" key="2">
    <source>
        <dbReference type="ARBA" id="ARBA00010742"/>
    </source>
</evidence>
<evidence type="ECO:0000256" key="4">
    <source>
        <dbReference type="ARBA" id="ARBA00022729"/>
    </source>
</evidence>
<evidence type="ECO:0000256" key="1">
    <source>
        <dbReference type="ARBA" id="ARBA00004418"/>
    </source>
</evidence>
<evidence type="ECO:0000256" key="3">
    <source>
        <dbReference type="ARBA" id="ARBA00022448"/>
    </source>
</evidence>
<dbReference type="NCBIfam" id="TIGR01728">
    <property type="entry name" value="SsuA_fam"/>
    <property type="match status" value="1"/>
</dbReference>
<dbReference type="GO" id="GO:0042626">
    <property type="term" value="F:ATPase-coupled transmembrane transporter activity"/>
    <property type="evidence" value="ECO:0007669"/>
    <property type="project" value="InterPro"/>
</dbReference>
<keyword evidence="3" id="KW-0813">Transport</keyword>
<dbReference type="AlphaFoldDB" id="A0A1A7R8R6"/>
<dbReference type="EMBL" id="LZDS01000028">
    <property type="protein sequence ID" value="OBX27883.1"/>
    <property type="molecule type" value="Genomic_DNA"/>
</dbReference>
<dbReference type="SMART" id="SM00062">
    <property type="entry name" value="PBPb"/>
    <property type="match status" value="1"/>
</dbReference>
<dbReference type="Proteomes" id="UP000185753">
    <property type="component" value="Unassembled WGS sequence"/>
</dbReference>
<comment type="caution">
    <text evidence="8">The sequence shown here is derived from an EMBL/GenBank/DDBJ whole genome shotgun (WGS) entry which is preliminary data.</text>
</comment>
<dbReference type="PANTHER" id="PTHR30024:SF42">
    <property type="entry name" value="ALIPHATIC SULFONATES-BINDING PROTEIN-RELATED"/>
    <property type="match status" value="1"/>
</dbReference>
<dbReference type="InterPro" id="IPR015168">
    <property type="entry name" value="SsuA/THI5"/>
</dbReference>
<dbReference type="GO" id="GO:0042597">
    <property type="term" value="C:periplasmic space"/>
    <property type="evidence" value="ECO:0007669"/>
    <property type="project" value="UniProtKB-SubCell"/>
</dbReference>
<dbReference type="FunFam" id="3.40.190.10:FF:000050">
    <property type="entry name" value="Sulfonate ABC transporter substrate-binding protein"/>
    <property type="match status" value="1"/>
</dbReference>
<comment type="function">
    <text evidence="5">Part of a binding-protein-dependent transport system for aliphatic sulfonates. Putative binding protein.</text>
</comment>
<dbReference type="InterPro" id="IPR001638">
    <property type="entry name" value="Solute-binding_3/MltF_N"/>
</dbReference>
<comment type="similarity">
    <text evidence="2">Belongs to the bacterial solute-binding protein SsuA/TauA family.</text>
</comment>
<comment type="subcellular location">
    <subcellularLocation>
        <location evidence="1">Periplasm</location>
    </subcellularLocation>
</comment>
<evidence type="ECO:0000256" key="6">
    <source>
        <dbReference type="ARBA" id="ARBA00070228"/>
    </source>
</evidence>
<sequence length="285" mass="31621">MSIGYQKASINVVIAKENKLLEQAFPNLDIKWYEFPGGPQILEALAVGSVDIGTTGDTPPVYAQAGGKTLNYIAYETAKPNSSAILIPQNSTIKTLSDLKNKRVAVLRGSSSHYLLVRALQKANLTWSDIKPIWLSPADARAAFQKGAIDAWAIWDPYYAAAELEDHAKVLTTGVDLSPNYTFYLGSNEILKNHPNEIKRILKQLGETDTWVWSHQPETIKLIAQSTGLSEQVSQKFLERRPNPSHVQFVTPQVIQDQQQLADTFSNLKIIPKAIDIQQAAWSPN</sequence>
<reference evidence="9" key="1">
    <citation type="submission" date="2016-06" db="EMBL/GenBank/DDBJ databases">
        <authorList>
            <person name="Radolfova-Krizova L."/>
            <person name="Nemec A."/>
        </authorList>
    </citation>
    <scope>NUCLEOTIDE SEQUENCE [LARGE SCALE GENOMIC DNA]</scope>
    <source>
        <strain evidence="9">ANC 4275</strain>
    </source>
</reference>
<dbReference type="STRING" id="1443941.A9J31_08920"/>
<dbReference type="GO" id="GO:0016020">
    <property type="term" value="C:membrane"/>
    <property type="evidence" value="ECO:0007669"/>
    <property type="project" value="InterPro"/>
</dbReference>
<organism evidence="8 9">
    <name type="scientific">Acinetobacter gandensis</name>
    <dbReference type="NCBI Taxonomy" id="1443941"/>
    <lineage>
        <taxon>Bacteria</taxon>
        <taxon>Pseudomonadati</taxon>
        <taxon>Pseudomonadota</taxon>
        <taxon>Gammaproteobacteria</taxon>
        <taxon>Moraxellales</taxon>
        <taxon>Moraxellaceae</taxon>
        <taxon>Acinetobacter</taxon>
    </lineage>
</organism>
<keyword evidence="9" id="KW-1185">Reference proteome</keyword>